<dbReference type="eggNOG" id="ENOG5032RJQ">
    <property type="taxonomic scope" value="Bacteria"/>
</dbReference>
<organism evidence="2 3">
    <name type="scientific">Roseivivax halodurans JCM 10272</name>
    <dbReference type="NCBI Taxonomy" id="1449350"/>
    <lineage>
        <taxon>Bacteria</taxon>
        <taxon>Pseudomonadati</taxon>
        <taxon>Pseudomonadota</taxon>
        <taxon>Alphaproteobacteria</taxon>
        <taxon>Rhodobacterales</taxon>
        <taxon>Roseobacteraceae</taxon>
        <taxon>Roseivivax</taxon>
    </lineage>
</organism>
<dbReference type="OrthoDB" id="7629477at2"/>
<keyword evidence="1" id="KW-0812">Transmembrane</keyword>
<dbReference type="STRING" id="1449350.OCH239_16735"/>
<reference evidence="2 3" key="1">
    <citation type="submission" date="2014-01" db="EMBL/GenBank/DDBJ databases">
        <title>Roseivivax halodurans JCM 10272 Genome Sequencing.</title>
        <authorList>
            <person name="Lai Q."/>
            <person name="Li G."/>
            <person name="Shao Z."/>
        </authorList>
    </citation>
    <scope>NUCLEOTIDE SEQUENCE [LARGE SCALE GENOMIC DNA]</scope>
    <source>
        <strain evidence="2 3">JCM 10272</strain>
    </source>
</reference>
<evidence type="ECO:0000256" key="1">
    <source>
        <dbReference type="SAM" id="Phobius"/>
    </source>
</evidence>
<keyword evidence="3" id="KW-1185">Reference proteome</keyword>
<feature type="transmembrane region" description="Helical" evidence="1">
    <location>
        <begin position="144"/>
        <end position="164"/>
    </location>
</feature>
<keyword evidence="1" id="KW-1133">Transmembrane helix</keyword>
<name>X7EJZ9_9RHOB</name>
<proteinExistence type="predicted"/>
<dbReference type="Proteomes" id="UP000022447">
    <property type="component" value="Unassembled WGS sequence"/>
</dbReference>
<comment type="caution">
    <text evidence="2">The sequence shown here is derived from an EMBL/GenBank/DDBJ whole genome shotgun (WGS) entry which is preliminary data.</text>
</comment>
<evidence type="ECO:0000313" key="3">
    <source>
        <dbReference type="Proteomes" id="UP000022447"/>
    </source>
</evidence>
<feature type="transmembrane region" description="Helical" evidence="1">
    <location>
        <begin position="6"/>
        <end position="29"/>
    </location>
</feature>
<dbReference type="AlphaFoldDB" id="X7EJZ9"/>
<accession>X7EJZ9</accession>
<protein>
    <submittedName>
        <fullName evidence="2">Membrane protein</fullName>
    </submittedName>
</protein>
<sequence>MIDAAILQLWLMRALYFGLCLAVMFFSLLPVDMSPSRIAGPELITALTFALALRRPEIVPALSVAAAALMADLVLQRPPGLWAALTLVTIESLKTRQRQSGESAFLMEWTRVATALIVMALIYQLVQLLLIIPTANATLLFTQTAATILVYPLVVAVTHLVFGLKRTRRGEEGRFGLGL</sequence>
<gene>
    <name evidence="2" type="ORF">OCH239_16735</name>
</gene>
<dbReference type="EMBL" id="JALZ01000005">
    <property type="protein sequence ID" value="ETX15463.1"/>
    <property type="molecule type" value="Genomic_DNA"/>
</dbReference>
<keyword evidence="1" id="KW-0472">Membrane</keyword>
<evidence type="ECO:0000313" key="2">
    <source>
        <dbReference type="EMBL" id="ETX15463.1"/>
    </source>
</evidence>
<feature type="transmembrane region" description="Helical" evidence="1">
    <location>
        <begin position="112"/>
        <end position="132"/>
    </location>
</feature>
<dbReference type="RefSeq" id="WP_037260325.1">
    <property type="nucleotide sequence ID" value="NZ_JALZ01000005.1"/>
</dbReference>